<dbReference type="Pfam" id="PF01497">
    <property type="entry name" value="Peripla_BP_2"/>
    <property type="match status" value="1"/>
</dbReference>
<comment type="caution">
    <text evidence="4">The sequence shown here is derived from an EMBL/GenBank/DDBJ whole genome shotgun (WGS) entry which is preliminary data.</text>
</comment>
<sequence length="277" mass="29702">MKTLILSLLSALPLAFISPTTLAAERIVSLGGSVTEIIYALKQEKNLVGIDSSSIYPDATQQIPKVGYYRSIPVEGVAALNPSLLLSSEIAGPKKSLDALAQLGIQIQTIPDRPSIDSLYQRIQTIADILNVSEDGKQLLNKTKQDIDSATTLPAQKLDTIFIINRTGSLMAAGSETSADEIMKLAGVNNIFAHQKGFKPVANESLASAKPELIIITEFSAQNSGEIDRLKSLPALIDSPAVKNNRILVLDDLLAMTLGPRTGEAIRQIKNATLMTK</sequence>
<feature type="chain" id="PRO_5032818040" evidence="2">
    <location>
        <begin position="24"/>
        <end position="277"/>
    </location>
</feature>
<dbReference type="InterPro" id="IPR002491">
    <property type="entry name" value="ABC_transptr_periplasmic_BD"/>
</dbReference>
<keyword evidence="1 2" id="KW-0732">Signal</keyword>
<proteinExistence type="predicted"/>
<dbReference type="InterPro" id="IPR054828">
    <property type="entry name" value="Vit_B12_bind_prot"/>
</dbReference>
<evidence type="ECO:0000256" key="2">
    <source>
        <dbReference type="SAM" id="SignalP"/>
    </source>
</evidence>
<dbReference type="SUPFAM" id="SSF53807">
    <property type="entry name" value="Helical backbone' metal receptor"/>
    <property type="match status" value="1"/>
</dbReference>
<dbReference type="AlphaFoldDB" id="A0A849P4E0"/>
<dbReference type="NCBIfam" id="NF038402">
    <property type="entry name" value="TroA_like"/>
    <property type="match status" value="1"/>
</dbReference>
<evidence type="ECO:0000313" key="4">
    <source>
        <dbReference type="EMBL" id="NOL50893.1"/>
    </source>
</evidence>
<keyword evidence="5" id="KW-1185">Reference proteome</keyword>
<dbReference type="Gene3D" id="3.40.50.1980">
    <property type="entry name" value="Nitrogenase molybdenum iron protein domain"/>
    <property type="match status" value="2"/>
</dbReference>
<evidence type="ECO:0000259" key="3">
    <source>
        <dbReference type="PROSITE" id="PS50983"/>
    </source>
</evidence>
<organism evidence="4 5">
    <name type="scientific">Pelistega suis</name>
    <dbReference type="NCBI Taxonomy" id="1631957"/>
    <lineage>
        <taxon>Bacteria</taxon>
        <taxon>Pseudomonadati</taxon>
        <taxon>Pseudomonadota</taxon>
        <taxon>Betaproteobacteria</taxon>
        <taxon>Burkholderiales</taxon>
        <taxon>Alcaligenaceae</taxon>
        <taxon>Pelistega</taxon>
    </lineage>
</organism>
<reference evidence="4 5" key="1">
    <citation type="submission" date="2020-05" db="EMBL/GenBank/DDBJ databases">
        <authorList>
            <person name="Niu N."/>
        </authorList>
    </citation>
    <scope>NUCLEOTIDE SEQUENCE [LARGE SCALE GENOMIC DNA]</scope>
    <source>
        <strain evidence="4 5">3340-03</strain>
    </source>
</reference>
<evidence type="ECO:0000256" key="1">
    <source>
        <dbReference type="ARBA" id="ARBA00022729"/>
    </source>
</evidence>
<dbReference type="RefSeq" id="WP_171679575.1">
    <property type="nucleotide sequence ID" value="NZ_JABGBN010000001.1"/>
</dbReference>
<name>A0A849P4E0_9BURK</name>
<evidence type="ECO:0000313" key="5">
    <source>
        <dbReference type="Proteomes" id="UP000537862"/>
    </source>
</evidence>
<feature type="domain" description="Fe/B12 periplasmic-binding" evidence="3">
    <location>
        <begin position="26"/>
        <end position="277"/>
    </location>
</feature>
<gene>
    <name evidence="4" type="ORF">HKX39_01700</name>
</gene>
<accession>A0A849P4E0</accession>
<feature type="signal peptide" evidence="2">
    <location>
        <begin position="1"/>
        <end position="23"/>
    </location>
</feature>
<dbReference type="PANTHER" id="PTHR30535:SF4">
    <property type="entry name" value="HEMIN-BINDING PERIPLASMIC PROTEIN HMUT"/>
    <property type="match status" value="1"/>
</dbReference>
<dbReference type="Proteomes" id="UP000537862">
    <property type="component" value="Unassembled WGS sequence"/>
</dbReference>
<protein>
    <submittedName>
        <fullName evidence="4">ABC transporter substrate-binding protein</fullName>
    </submittedName>
</protein>
<dbReference type="PROSITE" id="PS50983">
    <property type="entry name" value="FE_B12_PBP"/>
    <property type="match status" value="1"/>
</dbReference>
<dbReference type="InterPro" id="IPR050902">
    <property type="entry name" value="ABC_Transporter_SBP"/>
</dbReference>
<dbReference type="PANTHER" id="PTHR30535">
    <property type="entry name" value="VITAMIN B12-BINDING PROTEIN"/>
    <property type="match status" value="1"/>
</dbReference>
<dbReference type="EMBL" id="JABGBN010000001">
    <property type="protein sequence ID" value="NOL50893.1"/>
    <property type="molecule type" value="Genomic_DNA"/>
</dbReference>